<evidence type="ECO:0000313" key="8">
    <source>
        <dbReference type="RefSeq" id="XP_005188307.1"/>
    </source>
</evidence>
<dbReference type="EnsemblMetazoa" id="MDOA009876-RB">
    <property type="protein sequence ID" value="MDOA009876-PB"/>
    <property type="gene ID" value="MDOA009876"/>
</dbReference>
<gene>
    <name evidence="8 9" type="primary">LOC101887976</name>
    <name evidence="6" type="synonym">101887976</name>
</gene>
<organism evidence="5">
    <name type="scientific">Musca domestica</name>
    <name type="common">House fly</name>
    <dbReference type="NCBI Taxonomy" id="7370"/>
    <lineage>
        <taxon>Eukaryota</taxon>
        <taxon>Metazoa</taxon>
        <taxon>Ecdysozoa</taxon>
        <taxon>Arthropoda</taxon>
        <taxon>Hexapoda</taxon>
        <taxon>Insecta</taxon>
        <taxon>Pterygota</taxon>
        <taxon>Neoptera</taxon>
        <taxon>Endopterygota</taxon>
        <taxon>Diptera</taxon>
        <taxon>Brachycera</taxon>
        <taxon>Muscomorpha</taxon>
        <taxon>Muscoidea</taxon>
        <taxon>Muscidae</taxon>
        <taxon>Musca</taxon>
    </lineage>
</organism>
<dbReference type="STRING" id="7370.T1PE50"/>
<feature type="domain" description="BHLH" evidence="4">
    <location>
        <begin position="631"/>
        <end position="683"/>
    </location>
</feature>
<dbReference type="CTD" id="4609"/>
<protein>
    <submittedName>
        <fullName evidence="5">Helix-loop-helix DNA-binding protein</fullName>
    </submittedName>
    <submittedName>
        <fullName evidence="8 9">Myc protein</fullName>
    </submittedName>
</protein>
<evidence type="ECO:0000256" key="1">
    <source>
        <dbReference type="ARBA" id="ARBA00023125"/>
    </source>
</evidence>
<keyword evidence="1 5" id="KW-0238">DNA-binding</keyword>
<name>T1PE50_MUSDO</name>
<feature type="compositionally biased region" description="Low complexity" evidence="3">
    <location>
        <begin position="329"/>
        <end position="351"/>
    </location>
</feature>
<dbReference type="RefSeq" id="XP_005188307.1">
    <property type="nucleotide sequence ID" value="XM_005188250.3"/>
</dbReference>
<dbReference type="eggNOG" id="KOG2483">
    <property type="taxonomic scope" value="Eukaryota"/>
</dbReference>
<proteinExistence type="evidence at transcript level"/>
<evidence type="ECO:0000313" key="5">
    <source>
        <dbReference type="EMBL" id="AFP61049.1"/>
    </source>
</evidence>
<feature type="compositionally biased region" description="Polar residues" evidence="3">
    <location>
        <begin position="497"/>
        <end position="511"/>
    </location>
</feature>
<dbReference type="EMBL" id="KA646420">
    <property type="protein sequence ID" value="AFP61049.1"/>
    <property type="molecule type" value="mRNA"/>
</dbReference>
<reference evidence="8 9" key="3">
    <citation type="submission" date="2025-04" db="UniProtKB">
        <authorList>
            <consortium name="RefSeq"/>
        </authorList>
    </citation>
    <scope>IDENTIFICATION</scope>
    <source>
        <strain evidence="8 9">Aabys</strain>
    </source>
</reference>
<dbReference type="RefSeq" id="XP_005188308.1">
    <property type="nucleotide sequence ID" value="XM_005188251.3"/>
</dbReference>
<dbReference type="PROSITE" id="PS50888">
    <property type="entry name" value="BHLH"/>
    <property type="match status" value="1"/>
</dbReference>
<feature type="region of interest" description="Disordered" evidence="3">
    <location>
        <begin position="476"/>
        <end position="536"/>
    </location>
</feature>
<feature type="compositionally biased region" description="Polar residues" evidence="3">
    <location>
        <begin position="391"/>
        <end position="408"/>
    </location>
</feature>
<keyword evidence="7" id="KW-1185">Reference proteome</keyword>
<dbReference type="InterPro" id="IPR011598">
    <property type="entry name" value="bHLH_dom"/>
</dbReference>
<dbReference type="SUPFAM" id="SSF47459">
    <property type="entry name" value="HLH, helix-loop-helix DNA-binding domain"/>
    <property type="match status" value="1"/>
</dbReference>
<feature type="region of interest" description="Disordered" evidence="3">
    <location>
        <begin position="115"/>
        <end position="135"/>
    </location>
</feature>
<dbReference type="Pfam" id="PF00010">
    <property type="entry name" value="HLH"/>
    <property type="match status" value="1"/>
</dbReference>
<dbReference type="VEuPathDB" id="VectorBase:MDOMA2_005957"/>
<dbReference type="PANTHER" id="PTHR45851">
    <property type="entry name" value="MYC PROTO-ONCOGENE"/>
    <property type="match status" value="1"/>
</dbReference>
<evidence type="ECO:0000259" key="4">
    <source>
        <dbReference type="PROSITE" id="PS50888"/>
    </source>
</evidence>
<sequence length="717" mass="78683">MAKLCFPYSSSPPTYSFSDFGPISFPDEFCTSADTFDLLESMPSIHSDIQKFESDHYNDTYGVASMDLDEIDVKPEVCNTDLMWSAPNSKILSTSASSVSSDIVSVAPPSAVMGHAHRPLQQQQLQQQQQHRPQPTVVTAKKFNSMGEILHIKQEQDLEQHLEPHSIPNTKVQLTTTNIQNIPAGTSLLRNNKKLQQNRNNNTSSSLRTALNSTCLSPSSVSSLSSLNISNCSSNSSSSIYQRPDTPHSLDDDSSVPDFRHNVDLGACIVGSNKISLTPDHHANFISNISQELQDTSKKQIDTRLISGCSLTEVLDVINSNITDLTTLSTSTTTTTKSSATTTSPSSTTTTIHNGNSSSSTRFFDYDSDEEDSTASMSDHEVVFGGAAASPVSSQSSNIGSSTHNYMQHSDHSYTRSKDGMDDISTNLETPSDSEEEIDVVSITDKKLPTNPSDKDRRALQTKVAHKFNAARIVKTPNGIRTIPPRRRGSYELPYTPASNSPVKSVNNSRFPSPAATPYQNQYTTSSSSSSSSKYVAAQQQQQQIVVMTDSNMLSTGDKSRKRLLANGSAGTIITGASTIINGELMSGTVLPPSKKHRGKKTKHMVSTIHLQPSGAVSRSISLDESADTIEKRNLHNDMERQRRIGLKNLFEALKKQIPSIKDKERAPKVNILREAAKLCEALTKEDQQLCELKAKLKDELRRKQELLNQLRQLQRD</sequence>
<evidence type="ECO:0000313" key="9">
    <source>
        <dbReference type="RefSeq" id="XP_005188308.1"/>
    </source>
</evidence>
<keyword evidence="2" id="KW-0175">Coiled coil</keyword>
<feature type="coiled-coil region" evidence="2">
    <location>
        <begin position="680"/>
        <end position="717"/>
    </location>
</feature>
<evidence type="ECO:0000256" key="3">
    <source>
        <dbReference type="SAM" id="MobiDB-lite"/>
    </source>
</evidence>
<dbReference type="GO" id="GO:0046983">
    <property type="term" value="F:protein dimerization activity"/>
    <property type="evidence" value="ECO:0007669"/>
    <property type="project" value="InterPro"/>
</dbReference>
<dbReference type="OrthoDB" id="5964374at2759"/>
<dbReference type="InterPro" id="IPR050433">
    <property type="entry name" value="Myc_transcription_factors"/>
</dbReference>
<dbReference type="GO" id="GO:0003677">
    <property type="term" value="F:DNA binding"/>
    <property type="evidence" value="ECO:0007669"/>
    <property type="project" value="UniProtKB-KW"/>
</dbReference>
<dbReference type="EnsemblMetazoa" id="MDOA009876-RA">
    <property type="protein sequence ID" value="MDOA009876-PA"/>
    <property type="gene ID" value="MDOA009876"/>
</dbReference>
<feature type="compositionally biased region" description="Low complexity" evidence="3">
    <location>
        <begin position="520"/>
        <end position="536"/>
    </location>
</feature>
<feature type="region of interest" description="Disordered" evidence="3">
    <location>
        <begin position="234"/>
        <end position="255"/>
    </location>
</feature>
<dbReference type="Gene3D" id="4.10.280.10">
    <property type="entry name" value="Helix-loop-helix DNA-binding domain"/>
    <property type="match status" value="1"/>
</dbReference>
<reference evidence="6" key="2">
    <citation type="submission" date="2020-05" db="UniProtKB">
        <authorList>
            <consortium name="EnsemblMetazoa"/>
        </authorList>
    </citation>
    <scope>IDENTIFICATION</scope>
    <source>
        <strain evidence="6">Aabys</strain>
    </source>
</reference>
<dbReference type="GeneID" id="101887976"/>
<dbReference type="CDD" id="cd11400">
    <property type="entry name" value="bHLHzip_Myc"/>
    <property type="match status" value="1"/>
</dbReference>
<evidence type="ECO:0000313" key="7">
    <source>
        <dbReference type="Proteomes" id="UP001652621"/>
    </source>
</evidence>
<feature type="compositionally biased region" description="Basic and acidic residues" evidence="3">
    <location>
        <begin position="409"/>
        <end position="421"/>
    </location>
</feature>
<dbReference type="AlphaFoldDB" id="T1PE50"/>
<feature type="region of interest" description="Disordered" evidence="3">
    <location>
        <begin position="329"/>
        <end position="437"/>
    </location>
</feature>
<reference evidence="5" key="1">
    <citation type="submission" date="2012-08" db="EMBL/GenBank/DDBJ databases">
        <title>Transcriptome of adult Musca domestica launches a platform for comparative house fly gene expression and characterization of differential gene expression among resistant and susceptible house flies.</title>
        <authorList>
            <person name="Liu N."/>
            <person name="Zhang L."/>
            <person name="Li M."/>
            <person name="Reid W."/>
        </authorList>
    </citation>
    <scope>NUCLEOTIDE SEQUENCE</scope>
    <source>
        <strain evidence="5">ALHF</strain>
        <tissue evidence="5">Whole body</tissue>
    </source>
</reference>
<evidence type="ECO:0000313" key="6">
    <source>
        <dbReference type="EnsemblMetazoa" id="MDOA009876-PA"/>
    </source>
</evidence>
<dbReference type="Proteomes" id="UP001652621">
    <property type="component" value="Unplaced"/>
</dbReference>
<feature type="compositionally biased region" description="Low complexity" evidence="3">
    <location>
        <begin position="119"/>
        <end position="134"/>
    </location>
</feature>
<dbReference type="SMART" id="SM00353">
    <property type="entry name" value="HLH"/>
    <property type="match status" value="1"/>
</dbReference>
<dbReference type="FunFam" id="4.10.280.10:FF:000019">
    <property type="entry name" value="Myc proto-oncogene protein"/>
    <property type="match status" value="1"/>
</dbReference>
<feature type="compositionally biased region" description="Polar residues" evidence="3">
    <location>
        <begin position="352"/>
        <end position="362"/>
    </location>
</feature>
<evidence type="ECO:0000256" key="2">
    <source>
        <dbReference type="SAM" id="Coils"/>
    </source>
</evidence>
<dbReference type="KEGG" id="mde:101887976"/>
<dbReference type="VEuPathDB" id="VectorBase:MDOA009876"/>
<dbReference type="InterPro" id="IPR036638">
    <property type="entry name" value="HLH_DNA-bd_sf"/>
</dbReference>
<accession>T1PE50</accession>